<evidence type="ECO:0000256" key="2">
    <source>
        <dbReference type="SAM" id="Phobius"/>
    </source>
</evidence>
<protein>
    <submittedName>
        <fullName evidence="3">Rhs family protein fused to TPR repeats</fullName>
    </submittedName>
</protein>
<keyword evidence="2" id="KW-0812">Transmembrane</keyword>
<organism evidence="3 4">
    <name type="scientific">Candidatus Methylacidiphilum fumarolicum</name>
    <dbReference type="NCBI Taxonomy" id="591154"/>
    <lineage>
        <taxon>Bacteria</taxon>
        <taxon>Pseudomonadati</taxon>
        <taxon>Verrucomicrobiota</taxon>
        <taxon>Methylacidiphilae</taxon>
        <taxon>Methylacidiphilales</taxon>
        <taxon>Methylacidiphilaceae</taxon>
        <taxon>Methylacidiphilum (ex Ratnadevi et al. 2023)</taxon>
    </lineage>
</organism>
<keyword evidence="4" id="KW-1185">Reference proteome</keyword>
<dbReference type="EMBL" id="OX458932">
    <property type="protein sequence ID" value="CAI9084842.1"/>
    <property type="molecule type" value="Genomic_DNA"/>
</dbReference>
<reference evidence="3" key="1">
    <citation type="submission" date="2023-03" db="EMBL/GenBank/DDBJ databases">
        <authorList>
            <person name="Cremers G."/>
            <person name="Picone N."/>
        </authorList>
    </citation>
    <scope>NUCLEOTIDE SEQUENCE</scope>
    <source>
        <strain evidence="3">Sample_alias</strain>
    </source>
</reference>
<dbReference type="SUPFAM" id="SSF49785">
    <property type="entry name" value="Galactose-binding domain-like"/>
    <property type="match status" value="1"/>
</dbReference>
<proteinExistence type="predicted"/>
<evidence type="ECO:0000313" key="4">
    <source>
        <dbReference type="Proteomes" id="UP001161497"/>
    </source>
</evidence>
<dbReference type="RefSeq" id="WP_009060256.1">
    <property type="nucleotide sequence ID" value="NZ_JAHXRZ010000003.1"/>
</dbReference>
<evidence type="ECO:0000313" key="3">
    <source>
        <dbReference type="EMBL" id="CAI9084842.1"/>
    </source>
</evidence>
<dbReference type="Gene3D" id="2.60.120.260">
    <property type="entry name" value="Galactose-binding domain-like"/>
    <property type="match status" value="1"/>
</dbReference>
<keyword evidence="2" id="KW-0472">Membrane</keyword>
<keyword evidence="2" id="KW-1133">Transmembrane helix</keyword>
<gene>
    <name evidence="3" type="ORF">MFUM_0451</name>
</gene>
<accession>A0ABM9IB12</accession>
<feature type="compositionally biased region" description="Acidic residues" evidence="1">
    <location>
        <begin position="366"/>
        <end position="377"/>
    </location>
</feature>
<feature type="transmembrane region" description="Helical" evidence="2">
    <location>
        <begin position="7"/>
        <end position="28"/>
    </location>
</feature>
<sequence length="393" mass="46115">MVKVSPIFLFIFIIIGIILSLPSLFLSFSNKLLYEPLDTSSWIQLVKEKINQDKKEDAFQILQWVMKISGPISSKRLEIAELLIECDKTDLIIPELVFVFKTDPTLQKTAIYLLKSIYGDNARKLLIDKNDLYIQSSYLEIALKEGWLEEAKEIWDRISKNKKDIEPRLFRNYVETFIQKGNYQEARRAWDLFFPSQDLIWNGDFEKPFLGWGFDWKIYKSPFYQIKRDSQKHFSGKYSFRIKFNGLPTDKDYVLAEQRVPLKEKKKYILSAKGLSKELFSSSGVFLEIYDPLEEVSYGKTIPIKNSEEWKEFSFKIKNITEDINALLRIRWKATTEWEVPVYGTVWIDAIYLTESEQEENSKDETEGEEEQNEDELPFGAPKEKPSEESPSS</sequence>
<name>A0ABM9IB12_9BACT</name>
<dbReference type="InterPro" id="IPR008979">
    <property type="entry name" value="Galactose-bd-like_sf"/>
</dbReference>
<feature type="compositionally biased region" description="Basic and acidic residues" evidence="1">
    <location>
        <begin position="382"/>
        <end position="393"/>
    </location>
</feature>
<feature type="region of interest" description="Disordered" evidence="1">
    <location>
        <begin position="357"/>
        <end position="393"/>
    </location>
</feature>
<evidence type="ECO:0000256" key="1">
    <source>
        <dbReference type="SAM" id="MobiDB-lite"/>
    </source>
</evidence>
<dbReference type="Proteomes" id="UP001161497">
    <property type="component" value="Chromosome"/>
</dbReference>